<sequence>MSSFGELIAALQSVKSVKDKRQAIRSLAAQCASRMNVMKILRAGGWSKAIQPLLSSLDPEAQVYAALAAANLTSFDISHDFLAVNGAIPELLRVAHESDEPDLAVYGLTALGNLAGTSSTRQAMLNYKVKVAALFVLSNLSGCPMHREIMIKDLKVHEAAWKDLFDPSPRVMAQALDVVRGLSVDSRAQALFPKMGILPYLATILKTKVDKNVKASNITEEMRLSALDVLTHVSFNSESARMILESPECVDVVAKLAALGGGDQVIEGFANDHSLYYVEQALCIIANELSDQSSHSVIMDGSATALYEALRHNVDSAVTSVVEHVLRAYMHLSMTTRYHDQILQTGLISGVVMVAMHDQLPLPMRVCAVQLMASLSATSPTAPSGDSVQAACALLAAGSAGGLDMEGGTRFDKERSPVERNLHRQLRRYAAMTVANCAAAADNVDHIIGTHRDDAPYLKAMLSTLSSTQDPVLMSHIIRCFHNMVNNSPPRCGRILIDAGLLGALFLNPTNITKESLRRSGMVSEDSKLDRYLGYDKIPQDDEKEDHMEKLMKEDEEQLGDSSQAAPLLLLEARRDNPLIFQKILTHWEASQLKDRRLAPHVALLCSTTAFEEDCQGEFLLQGGVRLAVKMYEEHFPEDEYVRLCCVLSILYIVSPPASPTQDEYTSVRAQEEQKSAALRGVAMADGLKMLLAACENETHVEIVANALKALMPFAESELYRPIIGGPSLRGIDIVSSYSYSDNLELKQIAIFLLQHLLTSQANRRSFLALDRSRFSEEGDAHGDALGEDDLEGLVDCLPIVRLGVPKKIRSKSESGSSTLDISGVSNIFAEGLHDPFVLKCAVKALALLSQEKDIRALSRIVDYKIPVLLHNIFYSGQIDEDTAEAIVVFTAEMCQTNDKTLDAMVKLMNGQALVKILLTYQTLNLSPSTRLVCLGAMNVLARHGKHQGLLIEFLPVLATTTDTLLFGSRSPDDSEELDEQTRVSGEKAKDATYHSTCAVLASILCEFSASINELVHTILLSCNAVNVFLALLNTVAVPKVRITSRKEIDDTLLVELLITATVGISNLVSGVKGKEFVKELLNPAAKVQYLTSLFQLSSEKVLRAFYSGTTGLKAIQRNLKADITPDELEASSIVPFTEFKPTLHPHVLVCRHILRTLCICGLFHIDFLLSALPARVLLATCQTSMASDDSLMRYLGVSLVSILSASRPMAMEFAKVPFIVNSVINRMKAKLGQPGFSSRNLLNATSTQGRALVVSSSNREGATRWPTQATEFYAFVSALVCIIRIGEIVKDYYSSEIDRRSLARQLRRKRISGGGGGVLGRIQATNQEKDDANEQDSSTDFVSQTNLNFLVTLPAAMLAFIDIEALGVLLHKYTATSLHNTDDDQLDHQERRRRSSVGEGGSDGVHKSISIGPLDGVHEVLANLGYLLIHQSLTGQQIDKDDKNLVPLEIRAEIASIEVLQHKTEAILALVKTFVRHTTEAVMGISCSLMDTLIRLTYVCPNAFSKQGVPKILEMLKICPLVLQQRLCVLLANVNSIEATETEESVIDRAVASTGGFLERLLFNTNDSDVRRYLAGSLANLMSMPVCVASTLRGSAVLRLCTERVTWDQYVTNFGLHLQLARLLSNIAGNSPTALKDPLIMRYIFSAVRLSYRLVTKLVPGEDAKVGEEEEEDDDESNETETFTLTFTEVDVPRIGLKISWQSPYPVVKHVMPEGAADRRGEVREGDLLIAINDDTEVVTKDYATCIEPLLLQRPLKLTLRHPIQKTTNVVEDPVEDVILAEEAAAAEEATYLECFQLLLETLQALSGERSLQEVILAEEGAEVGPIVEWLVSTFITSDGPSGVTGDARAIARVHCIQNRKLAYTVVANMCKSAGVSQELSTTLVKNIKMEATADNAGLSAELVSDEEIAELEASKVMQKMSLYASSLYFHGIEGDRLGVDPEALELIIRLSKLQLEAAGGHETLASASTAGESMNEESTLVMSIITEIFHKLSQSSREDIRNQLYSRQVFITLKECIGLSGRPDIQRRAYEVLYNMAITPVQDIALWEEFGLLLHAVKVARLIAGRATKDGKQESREHADRVWILLLRSCLALLSAEFSNVFIAALHSSEHLHSFLKSHFARLQSTQVASDSSATRHELCTVVGVFIQQFFTRSSEMAASKMWAQWRSSGLVELFRHDIGRYLEESTGEDDASFDSVCWLLAIGIDRSLMAAAECSSSPAFVGALGLRATRLVDFLAPPLHLDNETSDALWHAPRGEIVHRRFMAYMLVMTMVLTLTSREHRKGESAERLRAMGAITETLMRCALARDQRLADLASVAVMEATRESTVTDTLSENSLLSAMIEGLNKRCENGAMEIVNWSDVKAKCVATAISRLCERSPTKMLSHRRQLLKALSIEPARLHEDFQWGLHRAVAYLARHSGAEIGDSMALSFEQSANKFEDGELEYLLSCADWQPASTLPAMPGEGIRDEVRYYSQVILVQACTYSDEFCEKNKYHFNYEYVADHPEMVSDMNRLLTALHVWNCVGSATSGYERALTAFVDNIVQNTQVDYSDKRLKQLLSALLRTLADTKDDSMWVERMIRTNPYYELLNKFIGDELAGKAEEVHDITVMDQALYACIRYLTLSVQKQQREENAPWTAAMQPANDLHRKLTQWIPLGDADRSARVRYRAMQYLGALAAYEDMCRGYVETEQMEIAEAELLSRSVAHLLRYEQSSEYLRFLGASLLSKSLAKITTTHALLTVLAVNYKFHDEDGTCTPDDIRKILSLLVRDHNAKLLTCEGLTYLLRLAACDIEASREGGWMEELLGFMTETVDDSGCGSVLVAEGQADRLWAELLCEMVKMCRTLARKWADRDDPDLYPSITAEAILYIALKAFGRFHRDLELPGRLPGGSYSILQREMLRDILYAVQTLMVHYKEGNRKVKWFDVDCAWLETVLEIAQKNLYGRGDTHISAELGKVIYVIVISGFKFTYRHFPELLGECAYGANPDTEDAKTKEVASVSNAVFTTPSGGDEVTYISRAMTKVFDNVAAFILRVRDIKDERQRLWHYRAITSWTRMPKIVEQIVASHECVEYILELLKDNTFAKYSAVIVHSISVVRSDFALRHEGFLETVIECYFASLGREVEVFGQIVVQDSQMKLTLPRLLLATVRHALLQGPPGDEELSLSPEMLSNVLEIFLRAPQWEVPLLLPCLFRICSEGGPEVRKDLLKKPEVVKKLWKVSVDSRGAKNIATASLKLGSSKGVPYCPGDHRLHKSDSKEKRDTGSTEEKQGGPRNLYLMKASRDSSKLREKEAEQSTQFVDAKLVEGSMWMIATHCTLSILWSEGSDSLGTHCDDQQALAVVQKVDEVCRWALSENSEGGGASRAKAHREKLVSTCMDLLAFVCANAFVVPDYLPVVNGMADIVMLLLATSEHPKCHELVTLMCQRALLYQNVAICSELVDRLDTLPDLAADMVARCMAEDLDEPLPVMRCISFIEHFTERTLQKGTHTSPAGREKCLLVFTGLLHGIVLQPKVAKELISRTPGAEAVRRMLSILNQFGSASKTVLQCIHGLVRLVLVPHFTTVATRGPKLSFNELFITTLSNVIPPLIGLEVSADDGWSERFIHTGVYMLYNACVKAGAVTNHEDCDETVTRLAADAFIRKKLHLSLARLLRALAEILLSTHQEDSVLKCMRRIRMLLSTIVLFGEGYPEVLVLTRDDIVPALTSVLKLPGYACSVFDVHFIGSVLMKFRTAKIYVSTALPVLIPTLHQALQEVKRRGGFSEGPVTQTDNTAADGLPENPGGIIRPSGNSISDCMAHNLRIGLQSIAKIASGGDHGDEDQEKQIASLVTSEILKLMFEVLESDPAALLAVLAVLCVGGGQRAQLKLFEFGIVEKLNKIASVFSASASQHLQLEILWVECGTALLSTSTELRRRICAESPSFVRQCLQISRMLVSTIKPESRSVARVYGTILPSLIGEAFRDLMGPDCSLLCEEDRKLLFDTVLLPLVARSYSANLRDLCYKTISEIAGPRDVVHSSLAIIAAKAMRGNSSTSVESAAECVTALVACGDTDAEALSRYYFLRHGARLNLLGSLLERCTDQDSSATLKPSTSLALLKLFTVLTQDDSVECIEYLMHLKRLDALIGLVSSRNVTRRQIAKRWLVDFFHVSESQLLVIGEAASRSTHEALLTLSLHASTASRTLLRRTFFVYVMHIVDDMLDLRFGKGLDQYLNAGIIDLLTNLCVTYKSRGGGDALTEAFIYKLLQWAVTEKRNGLLESMLNSDVLMKFLLDTCLPSVADPSALAFSIKAARLITEILMTVPEVSSRKLISDYGLLVKSLTVMDVWPPCVTTVLVKVISESVVCVGGTPWERSARLLSGSPGLGHLLIRLIARWPHRIHSRVACQILSTLARIPQNQSKLVAEASLYVSKQSSMARSLERNSLERDQQSAPPMLWELYRRLLVVMREFKEEVTKRTTGPEHWDSANHHRELTLLLVIMGHLLNEEILGQHVLHRLIIGALTAKTAKILVPGLAPFAAGDTSKELVELLLDCWHRLPIPPIPPTRSPITDSISPDTMRNAKYVAFSASRALHVLCNVTRHKPIWVSMLHDADVAASVASGLHRVFTSPASMDSFWTVEDCRMAIRLVLISAHSVSVNTHLPTDIPNDFRASAMTQTEVESYLVAHRLACDHLLTSDIMLAMLSSLDRHPDPPYGDRALLRLLTTLIGSGGFRDPVTGPEISSMSAAKFLSMPSELSPDIQARRVIVGLSGPLEPAPAQPSGQWLLVAASQYPKLVLGTVTRLIVRCMSSEDERTMVQGCVAASCLIVLMDARRGKAHFLSEFVDACSVQCPVQRLMDALQSASYPTHGSLLTLFTLITTLRLPVTSETVTSTFLNKYWHLVGDIIHNLVTFDIDNKLYPVTTPHPLDHSQPLPASIPFGLFFHYLHHTTDHIKDPACRAVRDLVLNLLTTCISPPLREPPGLGAPRVREIPRSEEEVEQLAANVPPAPPLLMEMLAMYALQLTRQVDIEGKRMKDNKPNAYSSTLSSLANCMLALYNCVPHSPAAAMASAHLRAVSMSQLIRAGNNPIADITCISNKAIAVPEVVSALFLCDRHVRLLELCSLTLTCVRLGLGIIELSWGSCGYGSSLIAKQEGGRDLIAFMIKHIVKHFGGNSRAMTRVLASPWDKILYKEGVSLFVAKLFLDASGYEDNLEIIEMLGGQRALLALSRYSEDSIMRQQATVLLTKMAVMVAKSGVQDDDSSHDSSMIAGQ</sequence>
<proteinExistence type="inferred from homology"/>
<feature type="compositionally biased region" description="Basic and acidic residues" evidence="3">
    <location>
        <begin position="1381"/>
        <end position="1391"/>
    </location>
</feature>
<reference evidence="5 6" key="1">
    <citation type="submission" date="2020-04" db="EMBL/GenBank/DDBJ databases">
        <title>Perkinsus chesapeaki whole genome sequence.</title>
        <authorList>
            <person name="Bogema D.R."/>
        </authorList>
    </citation>
    <scope>NUCLEOTIDE SEQUENCE [LARGE SCALE GENOMIC DNA]</scope>
    <source>
        <strain evidence="5">ATCC PRA-425</strain>
    </source>
</reference>
<evidence type="ECO:0000256" key="3">
    <source>
        <dbReference type="SAM" id="MobiDB-lite"/>
    </source>
</evidence>
<evidence type="ECO:0000256" key="2">
    <source>
        <dbReference type="ARBA" id="ARBA00022737"/>
    </source>
</evidence>
<feature type="compositionally biased region" description="Basic and acidic residues" evidence="3">
    <location>
        <begin position="3249"/>
        <end position="3272"/>
    </location>
</feature>
<dbReference type="GO" id="GO:0043495">
    <property type="term" value="F:protein-membrane adaptor activity"/>
    <property type="evidence" value="ECO:0007669"/>
    <property type="project" value="InterPro"/>
</dbReference>
<dbReference type="SUPFAM" id="SSF50156">
    <property type="entry name" value="PDZ domain-like"/>
    <property type="match status" value="1"/>
</dbReference>
<keyword evidence="6" id="KW-1185">Reference proteome</keyword>
<accession>A0A7J6M1L5</accession>
<evidence type="ECO:0000313" key="6">
    <source>
        <dbReference type="Proteomes" id="UP000591131"/>
    </source>
</evidence>
<dbReference type="InterPro" id="IPR036034">
    <property type="entry name" value="PDZ_sf"/>
</dbReference>
<dbReference type="InterPro" id="IPR016024">
    <property type="entry name" value="ARM-type_fold"/>
</dbReference>
<dbReference type="InterPro" id="IPR001478">
    <property type="entry name" value="PDZ"/>
</dbReference>
<dbReference type="EMBL" id="JAAPAO010000263">
    <property type="protein sequence ID" value="KAF4665375.1"/>
    <property type="molecule type" value="Genomic_DNA"/>
</dbReference>
<organism evidence="5 6">
    <name type="scientific">Perkinsus chesapeaki</name>
    <name type="common">Clam parasite</name>
    <name type="synonym">Perkinsus andrewsi</name>
    <dbReference type="NCBI Taxonomy" id="330153"/>
    <lineage>
        <taxon>Eukaryota</taxon>
        <taxon>Sar</taxon>
        <taxon>Alveolata</taxon>
        <taxon>Perkinsozoa</taxon>
        <taxon>Perkinsea</taxon>
        <taxon>Perkinsida</taxon>
        <taxon>Perkinsidae</taxon>
        <taxon>Perkinsus</taxon>
    </lineage>
</organism>
<evidence type="ECO:0000256" key="1">
    <source>
        <dbReference type="ARBA" id="ARBA00005462"/>
    </source>
</evidence>
<evidence type="ECO:0000259" key="4">
    <source>
        <dbReference type="PROSITE" id="PS50106"/>
    </source>
</evidence>
<gene>
    <name evidence="5" type="ORF">FOL47_004642</name>
</gene>
<keyword evidence="2" id="KW-0677">Repeat</keyword>
<comment type="caution">
    <text evidence="5">The sequence shown here is derived from an EMBL/GenBank/DDBJ whole genome shotgun (WGS) entry which is preliminary data.</text>
</comment>
<dbReference type="PANTHER" id="PTHR47249:SF1">
    <property type="entry name" value="VACUOLAR PROTEIN 8"/>
    <property type="match status" value="1"/>
</dbReference>
<dbReference type="SUPFAM" id="SSF48371">
    <property type="entry name" value="ARM repeat"/>
    <property type="match status" value="5"/>
</dbReference>
<dbReference type="InterPro" id="IPR011989">
    <property type="entry name" value="ARM-like"/>
</dbReference>
<protein>
    <recommendedName>
        <fullName evidence="4">PDZ domain-containing protein</fullName>
    </recommendedName>
</protein>
<name>A0A7J6M1L5_PERCH</name>
<feature type="domain" description="PDZ" evidence="4">
    <location>
        <begin position="1685"/>
        <end position="1739"/>
    </location>
</feature>
<dbReference type="CDD" id="cd00136">
    <property type="entry name" value="PDZ_canonical"/>
    <property type="match status" value="1"/>
</dbReference>
<evidence type="ECO:0000313" key="5">
    <source>
        <dbReference type="EMBL" id="KAF4665375.1"/>
    </source>
</evidence>
<feature type="region of interest" description="Disordered" evidence="3">
    <location>
        <begin position="3243"/>
        <end position="3279"/>
    </location>
</feature>
<dbReference type="Gene3D" id="1.25.10.10">
    <property type="entry name" value="Leucine-rich Repeat Variant"/>
    <property type="match status" value="4"/>
</dbReference>
<dbReference type="PROSITE" id="PS50106">
    <property type="entry name" value="PDZ"/>
    <property type="match status" value="1"/>
</dbReference>
<dbReference type="PANTHER" id="PTHR47249">
    <property type="entry name" value="VACUOLAR PROTEIN 8"/>
    <property type="match status" value="1"/>
</dbReference>
<dbReference type="Proteomes" id="UP000591131">
    <property type="component" value="Unassembled WGS sequence"/>
</dbReference>
<dbReference type="GO" id="GO:0071562">
    <property type="term" value="P:nucleus-vacuole junction assembly"/>
    <property type="evidence" value="ECO:0007669"/>
    <property type="project" value="InterPro"/>
</dbReference>
<feature type="region of interest" description="Disordered" evidence="3">
    <location>
        <begin position="1318"/>
        <end position="1340"/>
    </location>
</feature>
<dbReference type="InterPro" id="IPR045156">
    <property type="entry name" value="Vac8"/>
</dbReference>
<comment type="similarity">
    <text evidence="1">Belongs to the beta-catenin family.</text>
</comment>
<dbReference type="OrthoDB" id="422942at2759"/>
<dbReference type="Gene3D" id="2.30.42.10">
    <property type="match status" value="1"/>
</dbReference>
<feature type="region of interest" description="Disordered" evidence="3">
    <location>
        <begin position="1381"/>
        <end position="1405"/>
    </location>
</feature>
<feature type="region of interest" description="Disordered" evidence="3">
    <location>
        <begin position="3761"/>
        <end position="3781"/>
    </location>
</feature>